<evidence type="ECO:0000313" key="1">
    <source>
        <dbReference type="EMBL" id="SVB29866.1"/>
    </source>
</evidence>
<feature type="non-terminal residue" evidence="1">
    <location>
        <position position="144"/>
    </location>
</feature>
<dbReference type="AlphaFoldDB" id="A0A382CUM4"/>
<protein>
    <submittedName>
        <fullName evidence="1">Uncharacterized protein</fullName>
    </submittedName>
</protein>
<reference evidence="1" key="1">
    <citation type="submission" date="2018-05" db="EMBL/GenBank/DDBJ databases">
        <authorList>
            <person name="Lanie J.A."/>
            <person name="Ng W.-L."/>
            <person name="Kazmierczak K.M."/>
            <person name="Andrzejewski T.M."/>
            <person name="Davidsen T.M."/>
            <person name="Wayne K.J."/>
            <person name="Tettelin H."/>
            <person name="Glass J.I."/>
            <person name="Rusch D."/>
            <person name="Podicherti R."/>
            <person name="Tsui H.-C.T."/>
            <person name="Winkler M.E."/>
        </authorList>
    </citation>
    <scope>NUCLEOTIDE SEQUENCE</scope>
</reference>
<sequence>MVSPLSFLFDSPLKTVSKIAPSVTLCTTLWAASQSPAVLYYRFFVTDRTLNFSTTLEWLPQQCHLIFTLLLPATELTCGMTREFSFAESTYKSNPRFLTFHHVRRLGNISITRLIKNLRPIYYFLKIAMLVEYFYVIYHNPPSI</sequence>
<organism evidence="1">
    <name type="scientific">marine metagenome</name>
    <dbReference type="NCBI Taxonomy" id="408172"/>
    <lineage>
        <taxon>unclassified sequences</taxon>
        <taxon>metagenomes</taxon>
        <taxon>ecological metagenomes</taxon>
    </lineage>
</organism>
<gene>
    <name evidence="1" type="ORF">METZ01_LOCUS182720</name>
</gene>
<dbReference type="EMBL" id="UINC01036226">
    <property type="protein sequence ID" value="SVB29866.1"/>
    <property type="molecule type" value="Genomic_DNA"/>
</dbReference>
<name>A0A382CUM4_9ZZZZ</name>
<proteinExistence type="predicted"/>
<accession>A0A382CUM4</accession>